<gene>
    <name evidence="10" type="ORF">CCAN12_410009</name>
</gene>
<sequence>MEKQVNNSNKIMSLKKFLSVILLSFVGIVSAQEERLSLEDGKKYVIGGIEVTGAKRYNEQTILTTSGLKVGDQIIIPGEKFSSIIQKLWGYKLFSDINIYIQRIEGNTVFLELAIKEIPSLTDVTITGVRSKKGETIIKDAELKKGAKVNESFISNTKYYITNKYKKEGYLNTKVTIDTKVDTTDANGVKMLIHIDRGDKVKIGNIAFEGNEKFSDAKLRRKLKKTKQRTLGRFWKRSKYVANQYSEDLVSLIDFYKENGYRDARVISDTLMYADNGDVNLKIKLAEGDRYYFGDIRFLGNSVYNDRILHQILGIKKGDVYNGVLLKKRVQDNSKPDSDDIANLYQNSGYLFSQIHPVETSVVNDTINFEIRIIEGKPAYYNKISVVGNERTNDHVLYRDIRTRPGYLYTKDAVVRTVRELSQMGIFDAQNISPDFKNADPNAGTVDIEYNVTESGSSQIELQGGYGGGSFIGTLGLSFNNFSIRNLFNKKAYTPVPMGDGQSLALRLQASRFYNTYSFSFSEPWLGGKQPVQFSASLSRTEQYGYSAYSYDVDRGKKFIIHGVMVGLAKRLRVPDDYFQISHTLSFQHYNLKNYYNTGLFTFGDGNSNSLAYTIGLSRNSSGPNPIFPMTGSNFSVSAKLTPPYSLFNKVDYNDLMEQRSKAQAENNTTQIREIDQERFRWLEFFKIKASGVWYTNIIDKLVLKTGADFGYLGAYNKDRGVIPFERFFMGGDGLGYYALDGRENIQLRGYENQSLSTSDDGDAVFNKFSLELRYPITLKPMASIYGLVFAEGGNAYTGFSKFNPFELKRSAGLGLRIFMPQFGMLGIDFGYGFDNQVGRIGPSGWQTHFIFGQQF</sequence>
<accession>A0A0B7H1D0</accession>
<name>A0A0B7H1D0_9FLAO</name>
<feature type="domain" description="POTRA" evidence="9">
    <location>
        <begin position="291"/>
        <end position="376"/>
    </location>
</feature>
<dbReference type="GO" id="GO:0071709">
    <property type="term" value="P:membrane assembly"/>
    <property type="evidence" value="ECO:0007669"/>
    <property type="project" value="InterPro"/>
</dbReference>
<keyword evidence="7" id="KW-0998">Cell outer membrane</keyword>
<keyword evidence="4" id="KW-0732">Signal</keyword>
<proteinExistence type="predicted"/>
<dbReference type="PROSITE" id="PS51779">
    <property type="entry name" value="POTRA"/>
    <property type="match status" value="2"/>
</dbReference>
<keyword evidence="2" id="KW-1134">Transmembrane beta strand</keyword>
<dbReference type="Pfam" id="PF01103">
    <property type="entry name" value="Omp85"/>
    <property type="match status" value="1"/>
</dbReference>
<reference evidence="10 11" key="1">
    <citation type="submission" date="2015-01" db="EMBL/GenBank/DDBJ databases">
        <authorList>
            <person name="Xiang T."/>
            <person name="Song Y."/>
            <person name="Huang L."/>
            <person name="Wang B."/>
            <person name="Wu P."/>
        </authorList>
    </citation>
    <scope>NUCLEOTIDE SEQUENCE [LARGE SCALE GENOMIC DNA]</scope>
    <source>
        <strain evidence="10 11">Cc12</strain>
    </source>
</reference>
<dbReference type="PANTHER" id="PTHR12815">
    <property type="entry name" value="SORTING AND ASSEMBLY MACHINERY SAMM50 PROTEIN FAMILY MEMBER"/>
    <property type="match status" value="1"/>
</dbReference>
<evidence type="ECO:0000256" key="1">
    <source>
        <dbReference type="ARBA" id="ARBA00004370"/>
    </source>
</evidence>
<evidence type="ECO:0000256" key="3">
    <source>
        <dbReference type="ARBA" id="ARBA00022692"/>
    </source>
</evidence>
<dbReference type="InterPro" id="IPR034746">
    <property type="entry name" value="POTRA"/>
</dbReference>
<dbReference type="GO" id="GO:0009279">
    <property type="term" value="C:cell outer membrane"/>
    <property type="evidence" value="ECO:0007669"/>
    <property type="project" value="UniProtKB-UniRule"/>
</dbReference>
<dbReference type="Pfam" id="PF07244">
    <property type="entry name" value="POTRA"/>
    <property type="match status" value="4"/>
</dbReference>
<dbReference type="PIRSF" id="PIRSF006076">
    <property type="entry name" value="OM_assembly_OMP85"/>
    <property type="match status" value="1"/>
</dbReference>
<dbReference type="InterPro" id="IPR023707">
    <property type="entry name" value="OM_assembly_BamA"/>
</dbReference>
<keyword evidence="3" id="KW-0812">Transmembrane</keyword>
<dbReference type="Gene3D" id="2.40.160.50">
    <property type="entry name" value="membrane protein fhac: a member of the omp85/tpsb transporter family"/>
    <property type="match status" value="1"/>
</dbReference>
<dbReference type="Proteomes" id="UP000044026">
    <property type="component" value="Unassembled WGS sequence"/>
</dbReference>
<protein>
    <recommendedName>
        <fullName evidence="8">Outer membrane protein assembly factor BamA</fullName>
    </recommendedName>
</protein>
<dbReference type="InterPro" id="IPR010827">
    <property type="entry name" value="BamA/TamA_POTRA"/>
</dbReference>
<evidence type="ECO:0000256" key="7">
    <source>
        <dbReference type="ARBA" id="ARBA00023237"/>
    </source>
</evidence>
<evidence type="ECO:0000256" key="8">
    <source>
        <dbReference type="NCBIfam" id="TIGR03303"/>
    </source>
</evidence>
<organism evidence="10 11">
    <name type="scientific">Capnocytophaga canimorsus</name>
    <dbReference type="NCBI Taxonomy" id="28188"/>
    <lineage>
        <taxon>Bacteria</taxon>
        <taxon>Pseudomonadati</taxon>
        <taxon>Bacteroidota</taxon>
        <taxon>Flavobacteriia</taxon>
        <taxon>Flavobacteriales</taxon>
        <taxon>Flavobacteriaceae</taxon>
        <taxon>Capnocytophaga</taxon>
    </lineage>
</organism>
<dbReference type="AlphaFoldDB" id="A0A0B7H1D0"/>
<comment type="subcellular location">
    <subcellularLocation>
        <location evidence="1">Membrane</location>
    </subcellularLocation>
</comment>
<dbReference type="EMBL" id="CDOE01000036">
    <property type="protein sequence ID" value="CEN33386.1"/>
    <property type="molecule type" value="Genomic_DNA"/>
</dbReference>
<feature type="domain" description="POTRA" evidence="9">
    <location>
        <begin position="201"/>
        <end position="288"/>
    </location>
</feature>
<evidence type="ECO:0000313" key="11">
    <source>
        <dbReference type="Proteomes" id="UP000044026"/>
    </source>
</evidence>
<evidence type="ECO:0000256" key="4">
    <source>
        <dbReference type="ARBA" id="ARBA00022729"/>
    </source>
</evidence>
<dbReference type="Gene3D" id="3.10.20.310">
    <property type="entry name" value="membrane protein fhac"/>
    <property type="match status" value="5"/>
</dbReference>
<evidence type="ECO:0000259" key="9">
    <source>
        <dbReference type="PROSITE" id="PS51779"/>
    </source>
</evidence>
<evidence type="ECO:0000256" key="5">
    <source>
        <dbReference type="ARBA" id="ARBA00022737"/>
    </source>
</evidence>
<keyword evidence="6" id="KW-0472">Membrane</keyword>
<dbReference type="NCBIfam" id="TIGR03303">
    <property type="entry name" value="OM_YaeT"/>
    <property type="match status" value="1"/>
</dbReference>
<dbReference type="PANTHER" id="PTHR12815:SF47">
    <property type="entry name" value="TRANSLOCATION AND ASSEMBLY MODULE SUBUNIT TAMA"/>
    <property type="match status" value="1"/>
</dbReference>
<dbReference type="InterPro" id="IPR000184">
    <property type="entry name" value="Bac_surfAg_D15"/>
</dbReference>
<keyword evidence="5" id="KW-0677">Repeat</keyword>
<evidence type="ECO:0000256" key="2">
    <source>
        <dbReference type="ARBA" id="ARBA00022452"/>
    </source>
</evidence>
<evidence type="ECO:0000256" key="6">
    <source>
        <dbReference type="ARBA" id="ARBA00023136"/>
    </source>
</evidence>
<dbReference type="InterPro" id="IPR039910">
    <property type="entry name" value="D15-like"/>
</dbReference>
<evidence type="ECO:0000313" key="10">
    <source>
        <dbReference type="EMBL" id="CEN33386.1"/>
    </source>
</evidence>